<feature type="active site" evidence="12 13">
    <location>
        <position position="178"/>
    </location>
</feature>
<evidence type="ECO:0000256" key="8">
    <source>
        <dbReference type="ARBA" id="ARBA00023102"/>
    </source>
</evidence>
<keyword evidence="15" id="KW-0328">Glycosyltransferase</keyword>
<evidence type="ECO:0000256" key="5">
    <source>
        <dbReference type="ARBA" id="ARBA00022605"/>
    </source>
</evidence>
<evidence type="ECO:0000256" key="11">
    <source>
        <dbReference type="ARBA" id="ARBA00049534"/>
    </source>
</evidence>
<comment type="subunit">
    <text evidence="3 12">Heterodimer of HisH and HisF.</text>
</comment>
<dbReference type="HAMAP" id="MF_00278">
    <property type="entry name" value="HisH"/>
    <property type="match status" value="1"/>
</dbReference>
<evidence type="ECO:0000256" key="10">
    <source>
        <dbReference type="ARBA" id="ARBA00047838"/>
    </source>
</evidence>
<dbReference type="GO" id="GO:0016829">
    <property type="term" value="F:lyase activity"/>
    <property type="evidence" value="ECO:0007669"/>
    <property type="project" value="UniProtKB-KW"/>
</dbReference>
<protein>
    <recommendedName>
        <fullName evidence="12">Imidazole glycerol phosphate synthase subunit HisH</fullName>
        <ecNumber evidence="12">4.3.2.10</ecNumber>
    </recommendedName>
    <alternativeName>
        <fullName evidence="12">IGP synthase glutaminase subunit</fullName>
        <ecNumber evidence="12">3.5.1.2</ecNumber>
    </alternativeName>
    <alternativeName>
        <fullName evidence="12">IGP synthase subunit HisH</fullName>
    </alternativeName>
    <alternativeName>
        <fullName evidence="12">ImGP synthase subunit HisH</fullName>
        <shortName evidence="12">IGPS subunit HisH</shortName>
    </alternativeName>
</protein>
<evidence type="ECO:0000256" key="6">
    <source>
        <dbReference type="ARBA" id="ARBA00022801"/>
    </source>
</evidence>
<keyword evidence="4 12" id="KW-0963">Cytoplasm</keyword>
<organism evidence="15">
    <name type="scientific">uncultured Pyrinomonadaceae bacterium</name>
    <dbReference type="NCBI Taxonomy" id="2283094"/>
    <lineage>
        <taxon>Bacteria</taxon>
        <taxon>Pseudomonadati</taxon>
        <taxon>Acidobacteriota</taxon>
        <taxon>Blastocatellia</taxon>
        <taxon>Blastocatellales</taxon>
        <taxon>Pyrinomonadaceae</taxon>
        <taxon>environmental samples</taxon>
    </lineage>
</organism>
<name>A0A6J4N708_9BACT</name>
<evidence type="ECO:0000256" key="13">
    <source>
        <dbReference type="PIRSR" id="PIRSR000495-1"/>
    </source>
</evidence>
<evidence type="ECO:0000256" key="9">
    <source>
        <dbReference type="ARBA" id="ARBA00023239"/>
    </source>
</evidence>
<dbReference type="Gene3D" id="3.40.50.880">
    <property type="match status" value="1"/>
</dbReference>
<dbReference type="CDD" id="cd01748">
    <property type="entry name" value="GATase1_IGP_Synthase"/>
    <property type="match status" value="1"/>
</dbReference>
<comment type="catalytic activity">
    <reaction evidence="11 12">
        <text>L-glutamine + H2O = L-glutamate + NH4(+)</text>
        <dbReference type="Rhea" id="RHEA:15889"/>
        <dbReference type="ChEBI" id="CHEBI:15377"/>
        <dbReference type="ChEBI" id="CHEBI:28938"/>
        <dbReference type="ChEBI" id="CHEBI:29985"/>
        <dbReference type="ChEBI" id="CHEBI:58359"/>
        <dbReference type="EC" id="3.5.1.2"/>
    </reaction>
</comment>
<dbReference type="GO" id="GO:0000107">
    <property type="term" value="F:imidazoleglycerol-phosphate synthase activity"/>
    <property type="evidence" value="ECO:0007669"/>
    <property type="project" value="UniProtKB-UniRule"/>
</dbReference>
<feature type="active site" evidence="12 13">
    <location>
        <position position="176"/>
    </location>
</feature>
<dbReference type="NCBIfam" id="TIGR01855">
    <property type="entry name" value="IMP_synth_hisH"/>
    <property type="match status" value="1"/>
</dbReference>
<evidence type="ECO:0000256" key="3">
    <source>
        <dbReference type="ARBA" id="ARBA00011152"/>
    </source>
</evidence>
<dbReference type="FunFam" id="3.40.50.880:FF:000009">
    <property type="entry name" value="Imidazole glycerol phosphate synthase subunit HisH"/>
    <property type="match status" value="1"/>
</dbReference>
<proteinExistence type="inferred from homology"/>
<dbReference type="PROSITE" id="PS51274">
    <property type="entry name" value="GATASE_COBBQ"/>
    <property type="match status" value="1"/>
</dbReference>
<dbReference type="EMBL" id="CADCUR010000022">
    <property type="protein sequence ID" value="CAA9379762.1"/>
    <property type="molecule type" value="Genomic_DNA"/>
</dbReference>
<dbReference type="GO" id="GO:0005737">
    <property type="term" value="C:cytoplasm"/>
    <property type="evidence" value="ECO:0007669"/>
    <property type="project" value="UniProtKB-SubCell"/>
</dbReference>
<dbReference type="PROSITE" id="PS51273">
    <property type="entry name" value="GATASE_TYPE_1"/>
    <property type="match status" value="1"/>
</dbReference>
<keyword evidence="15" id="KW-0808">Transferase</keyword>
<dbReference type="InterPro" id="IPR010139">
    <property type="entry name" value="Imidazole-glycPsynth_HisH"/>
</dbReference>
<keyword evidence="8 12" id="KW-0368">Histidine biosynthesis</keyword>
<dbReference type="Pfam" id="PF00117">
    <property type="entry name" value="GATase"/>
    <property type="match status" value="1"/>
</dbReference>
<dbReference type="SUPFAM" id="SSF52317">
    <property type="entry name" value="Class I glutamine amidotransferase-like"/>
    <property type="match status" value="1"/>
</dbReference>
<evidence type="ECO:0000313" key="15">
    <source>
        <dbReference type="EMBL" id="CAA9379762.1"/>
    </source>
</evidence>
<reference evidence="15" key="1">
    <citation type="submission" date="2020-02" db="EMBL/GenBank/DDBJ databases">
        <authorList>
            <person name="Meier V. D."/>
        </authorList>
    </citation>
    <scope>NUCLEOTIDE SEQUENCE</scope>
    <source>
        <strain evidence="15">AVDCRST_MAG74</strain>
    </source>
</reference>
<gene>
    <name evidence="12" type="primary">hisH</name>
    <name evidence="15" type="ORF">AVDCRST_MAG74-278</name>
</gene>
<dbReference type="InterPro" id="IPR029062">
    <property type="entry name" value="Class_I_gatase-like"/>
</dbReference>
<comment type="function">
    <text evidence="12">IGPS catalyzes the conversion of PRFAR and glutamine to IGP, AICAR and glutamate. The HisH subunit catalyzes the hydrolysis of glutamine to glutamate and ammonia as part of the synthesis of IGP and AICAR. The resulting ammonia molecule is channeled to the active site of HisF.</text>
</comment>
<evidence type="ECO:0000259" key="14">
    <source>
        <dbReference type="Pfam" id="PF00117"/>
    </source>
</evidence>
<dbReference type="EC" id="4.3.2.10" evidence="12"/>
<sequence>MRIAIVKYNAGNVESVKNALNRLGVEPILTDDAEALQTADKVIFPGVGEASSAMKYLRERNLDAVVKSLRQPVLGICLGMQLLCESSDENDTKCLGILPYRVRKFASGALKVPQMGWNNIFDLQSDLFAGVGENSYVYFVHSYYVETGNATTATCDYAVKFSAAVRHENFYAVQFHAEKSGAAGARILENFLKI</sequence>
<comment type="catalytic activity">
    <reaction evidence="10 12">
        <text>5-[(5-phospho-1-deoxy-D-ribulos-1-ylimino)methylamino]-1-(5-phospho-beta-D-ribosyl)imidazole-4-carboxamide + L-glutamine = D-erythro-1-(imidazol-4-yl)glycerol 3-phosphate + 5-amino-1-(5-phospho-beta-D-ribosyl)imidazole-4-carboxamide + L-glutamate + H(+)</text>
        <dbReference type="Rhea" id="RHEA:24793"/>
        <dbReference type="ChEBI" id="CHEBI:15378"/>
        <dbReference type="ChEBI" id="CHEBI:29985"/>
        <dbReference type="ChEBI" id="CHEBI:58278"/>
        <dbReference type="ChEBI" id="CHEBI:58359"/>
        <dbReference type="ChEBI" id="CHEBI:58475"/>
        <dbReference type="ChEBI" id="CHEBI:58525"/>
        <dbReference type="EC" id="4.3.2.10"/>
    </reaction>
</comment>
<evidence type="ECO:0000256" key="2">
    <source>
        <dbReference type="ARBA" id="ARBA00005091"/>
    </source>
</evidence>
<keyword evidence="9 12" id="KW-0456">Lyase</keyword>
<keyword evidence="6 12" id="KW-0378">Hydrolase</keyword>
<dbReference type="GO" id="GO:0000105">
    <property type="term" value="P:L-histidine biosynthetic process"/>
    <property type="evidence" value="ECO:0007669"/>
    <property type="project" value="UniProtKB-UniRule"/>
</dbReference>
<keyword evidence="7 12" id="KW-0315">Glutamine amidotransferase</keyword>
<accession>A0A6J4N708</accession>
<comment type="pathway">
    <text evidence="2 12">Amino-acid biosynthesis; L-histidine biosynthesis; L-histidine from 5-phospho-alpha-D-ribose 1-diphosphate: step 5/9.</text>
</comment>
<dbReference type="PIRSF" id="PIRSF000495">
    <property type="entry name" value="Amidotransf_hisH"/>
    <property type="match status" value="1"/>
</dbReference>
<dbReference type="GO" id="GO:0004359">
    <property type="term" value="F:glutaminase activity"/>
    <property type="evidence" value="ECO:0007669"/>
    <property type="project" value="UniProtKB-EC"/>
</dbReference>
<dbReference type="PANTHER" id="PTHR42701:SF1">
    <property type="entry name" value="IMIDAZOLE GLYCEROL PHOSPHATE SYNTHASE SUBUNIT HISH"/>
    <property type="match status" value="1"/>
</dbReference>
<comment type="subcellular location">
    <subcellularLocation>
        <location evidence="1 12">Cytoplasm</location>
    </subcellularLocation>
</comment>
<keyword evidence="5 12" id="KW-0028">Amino-acid biosynthesis</keyword>
<feature type="active site" description="Nucleophile" evidence="12 13">
    <location>
        <position position="77"/>
    </location>
</feature>
<dbReference type="UniPathway" id="UPA00031">
    <property type="reaction ID" value="UER00010"/>
</dbReference>
<evidence type="ECO:0000256" key="7">
    <source>
        <dbReference type="ARBA" id="ARBA00022962"/>
    </source>
</evidence>
<evidence type="ECO:0000256" key="12">
    <source>
        <dbReference type="HAMAP-Rule" id="MF_00278"/>
    </source>
</evidence>
<evidence type="ECO:0000256" key="4">
    <source>
        <dbReference type="ARBA" id="ARBA00022490"/>
    </source>
</evidence>
<dbReference type="InterPro" id="IPR017926">
    <property type="entry name" value="GATASE"/>
</dbReference>
<dbReference type="AlphaFoldDB" id="A0A6J4N708"/>
<feature type="domain" description="Glutamine amidotransferase" evidence="14">
    <location>
        <begin position="10"/>
        <end position="192"/>
    </location>
</feature>
<dbReference type="PANTHER" id="PTHR42701">
    <property type="entry name" value="IMIDAZOLE GLYCEROL PHOSPHATE SYNTHASE SUBUNIT HISH"/>
    <property type="match status" value="1"/>
</dbReference>
<evidence type="ECO:0000256" key="1">
    <source>
        <dbReference type="ARBA" id="ARBA00004496"/>
    </source>
</evidence>
<dbReference type="EC" id="3.5.1.2" evidence="12"/>